<organism evidence="3 4">
    <name type="scientific">Demequina muriae</name>
    <dbReference type="NCBI Taxonomy" id="3051664"/>
    <lineage>
        <taxon>Bacteria</taxon>
        <taxon>Bacillati</taxon>
        <taxon>Actinomycetota</taxon>
        <taxon>Actinomycetes</taxon>
        <taxon>Micrococcales</taxon>
        <taxon>Demequinaceae</taxon>
        <taxon>Demequina</taxon>
    </lineage>
</organism>
<reference evidence="3" key="1">
    <citation type="submission" date="2023-06" db="EMBL/GenBank/DDBJ databases">
        <title>Egi l300058.</title>
        <authorList>
            <person name="Gao L."/>
            <person name="Fang B.-Z."/>
            <person name="Li W.-J."/>
        </authorList>
    </citation>
    <scope>NUCLEOTIDE SEQUENCE</scope>
    <source>
        <strain evidence="3">EGI L300058</strain>
    </source>
</reference>
<keyword evidence="2" id="KW-0812">Transmembrane</keyword>
<evidence type="ECO:0000256" key="1">
    <source>
        <dbReference type="SAM" id="Coils"/>
    </source>
</evidence>
<protein>
    <submittedName>
        <fullName evidence="3">Uncharacterized protein</fullName>
    </submittedName>
</protein>
<feature type="transmembrane region" description="Helical" evidence="2">
    <location>
        <begin position="241"/>
        <end position="266"/>
    </location>
</feature>
<feature type="transmembrane region" description="Helical" evidence="2">
    <location>
        <begin position="6"/>
        <end position="31"/>
    </location>
</feature>
<name>A0ABT8GDW0_9MICO</name>
<gene>
    <name evidence="3" type="ORF">QQX02_01555</name>
</gene>
<accession>A0ABT8GDW0</accession>
<proteinExistence type="predicted"/>
<dbReference type="Proteomes" id="UP001172708">
    <property type="component" value="Unassembled WGS sequence"/>
</dbReference>
<keyword evidence="2" id="KW-1133">Transmembrane helix</keyword>
<keyword evidence="2" id="KW-0472">Membrane</keyword>
<evidence type="ECO:0000313" key="3">
    <source>
        <dbReference type="EMBL" id="MDN4479610.1"/>
    </source>
</evidence>
<keyword evidence="4" id="KW-1185">Reference proteome</keyword>
<evidence type="ECO:0000313" key="4">
    <source>
        <dbReference type="Proteomes" id="UP001172708"/>
    </source>
</evidence>
<sequence>MTDVNWLLSAMMQSGAAIVAIVGGMAVARFVSSRRDFDISKAASESADLHLERDEISAEELARNANRLEGQVLATEGAVYDEIAHHVDVDYLVETHAFSASTAVRSAFKERCETRIDLLAEYEGELDLLGRTSNVVVTWEEVAQRIPIRKRMADQYLWKYAYLVTLEGMAARSLLLWGEVEELRREVDADVERANEELEKQLGRAREQERQKREVVTKSIAESATARAEFARVKASDDYSLIIRVLGYAAVLMICYPLVLLALPLIEVPLVWRLTAVLPFVAGLGAMSRFMAVYANYLNGNVEQIPRTLAELAGAPRGRLFGPEDEGLGLLAAKTSRWERFVDGAKAARPHLLPRVVMWAPVGVALVLLSIFATYVVPASTSS</sequence>
<feature type="coiled-coil region" evidence="1">
    <location>
        <begin position="180"/>
        <end position="215"/>
    </location>
</feature>
<feature type="coiled-coil region" evidence="1">
    <location>
        <begin position="51"/>
        <end position="78"/>
    </location>
</feature>
<feature type="transmembrane region" description="Helical" evidence="2">
    <location>
        <begin position="272"/>
        <end position="297"/>
    </location>
</feature>
<dbReference type="RefSeq" id="WP_301140783.1">
    <property type="nucleotide sequence ID" value="NZ_JAUHQA010000001.1"/>
</dbReference>
<comment type="caution">
    <text evidence="3">The sequence shown here is derived from an EMBL/GenBank/DDBJ whole genome shotgun (WGS) entry which is preliminary data.</text>
</comment>
<keyword evidence="1" id="KW-0175">Coiled coil</keyword>
<evidence type="ECO:0000256" key="2">
    <source>
        <dbReference type="SAM" id="Phobius"/>
    </source>
</evidence>
<feature type="transmembrane region" description="Helical" evidence="2">
    <location>
        <begin position="356"/>
        <end position="377"/>
    </location>
</feature>
<dbReference type="EMBL" id="JAUHQA010000001">
    <property type="protein sequence ID" value="MDN4479610.1"/>
    <property type="molecule type" value="Genomic_DNA"/>
</dbReference>